<dbReference type="Proteomes" id="UP000230399">
    <property type="component" value="Unassembled WGS sequence"/>
</dbReference>
<sequence>MISWIKRNKLATVLLLVVAFFLFKQYSGGIRPLYQSVPSYGGVSEDSFALKSSSGINNLFLPAREAAPTTGTDRLVVQESNLSLVVKDVRNSSDKAIEYAKSAGGYMVSSSLSQPEEAPYAFVVLRVPSEKLKETTEYFRSLSIKVSSENLVGTDVTDQYIDLEARLAILNKTKVKFEEIMNQAVKVPDMLEVQRELINVQSQIDSIKGQQLYLEKTAELAKISLNLSTDEFSLPYAPTDTFRPAVIFKQAVRSMVGTARSLAKLAIWIGVYGIIIVPVGLVIWYFRKRRKIKTGQNSS</sequence>
<comment type="caution">
    <text evidence="3">The sequence shown here is derived from an EMBL/GenBank/DDBJ whole genome shotgun (WGS) entry which is preliminary data.</text>
</comment>
<dbReference type="InterPro" id="IPR025645">
    <property type="entry name" value="DUF4349"/>
</dbReference>
<dbReference type="AlphaFoldDB" id="A0A2M7BFL7"/>
<reference evidence="4" key="1">
    <citation type="submission" date="2017-09" db="EMBL/GenBank/DDBJ databases">
        <title>Depth-based differentiation of microbial function through sediment-hosted aquifers and enrichment of novel symbionts in the deep terrestrial subsurface.</title>
        <authorList>
            <person name="Probst A.J."/>
            <person name="Ladd B."/>
            <person name="Jarett J.K."/>
            <person name="Geller-Mcgrath D.E."/>
            <person name="Sieber C.M.K."/>
            <person name="Emerson J.B."/>
            <person name="Anantharaman K."/>
            <person name="Thomas B.C."/>
            <person name="Malmstrom R."/>
            <person name="Stieglmeier M."/>
            <person name="Klingl A."/>
            <person name="Woyke T."/>
            <person name="Ryan C.M."/>
            <person name="Banfield J.F."/>
        </authorList>
    </citation>
    <scope>NUCLEOTIDE SEQUENCE [LARGE SCALE GENOMIC DNA]</scope>
</reference>
<evidence type="ECO:0000313" key="4">
    <source>
        <dbReference type="Proteomes" id="UP000230399"/>
    </source>
</evidence>
<keyword evidence="1" id="KW-0472">Membrane</keyword>
<keyword evidence="1" id="KW-0812">Transmembrane</keyword>
<accession>A0A2M7BFL7</accession>
<dbReference type="EMBL" id="PEVD01000011">
    <property type="protein sequence ID" value="PIV01921.1"/>
    <property type="molecule type" value="Genomic_DNA"/>
</dbReference>
<dbReference type="Pfam" id="PF14257">
    <property type="entry name" value="DUF4349"/>
    <property type="match status" value="1"/>
</dbReference>
<feature type="domain" description="DUF4349" evidence="2">
    <location>
        <begin position="74"/>
        <end position="284"/>
    </location>
</feature>
<protein>
    <recommendedName>
        <fullName evidence="2">DUF4349 domain-containing protein</fullName>
    </recommendedName>
</protein>
<gene>
    <name evidence="3" type="ORF">COS55_00855</name>
</gene>
<evidence type="ECO:0000256" key="1">
    <source>
        <dbReference type="SAM" id="Phobius"/>
    </source>
</evidence>
<proteinExistence type="predicted"/>
<evidence type="ECO:0000313" key="3">
    <source>
        <dbReference type="EMBL" id="PIV01921.1"/>
    </source>
</evidence>
<feature type="transmembrane region" description="Helical" evidence="1">
    <location>
        <begin position="265"/>
        <end position="286"/>
    </location>
</feature>
<evidence type="ECO:0000259" key="2">
    <source>
        <dbReference type="Pfam" id="PF14257"/>
    </source>
</evidence>
<name>A0A2M7BFL7_9BACT</name>
<keyword evidence="1" id="KW-1133">Transmembrane helix</keyword>
<organism evidence="3 4">
    <name type="scientific">Candidatus Shapirobacteria bacterium CG03_land_8_20_14_0_80_40_19</name>
    <dbReference type="NCBI Taxonomy" id="1974880"/>
    <lineage>
        <taxon>Bacteria</taxon>
        <taxon>Candidatus Shapironibacteriota</taxon>
    </lineage>
</organism>